<keyword evidence="3" id="KW-1185">Reference proteome</keyword>
<proteinExistence type="predicted"/>
<evidence type="ECO:0000313" key="3">
    <source>
        <dbReference type="Proteomes" id="UP001216595"/>
    </source>
</evidence>
<evidence type="ECO:0000256" key="1">
    <source>
        <dbReference type="SAM" id="MobiDB-lite"/>
    </source>
</evidence>
<dbReference type="EMBL" id="JAQQKW010000005">
    <property type="protein sequence ID" value="MDC7694752.1"/>
    <property type="molecule type" value="Genomic_DNA"/>
</dbReference>
<organism evidence="2 3">
    <name type="scientific">Asticcacaulis currens</name>
    <dbReference type="NCBI Taxonomy" id="2984210"/>
    <lineage>
        <taxon>Bacteria</taxon>
        <taxon>Pseudomonadati</taxon>
        <taxon>Pseudomonadota</taxon>
        <taxon>Alphaproteobacteria</taxon>
        <taxon>Caulobacterales</taxon>
        <taxon>Caulobacteraceae</taxon>
        <taxon>Asticcacaulis</taxon>
    </lineage>
</organism>
<feature type="region of interest" description="Disordered" evidence="1">
    <location>
        <begin position="79"/>
        <end position="98"/>
    </location>
</feature>
<reference evidence="2 3" key="1">
    <citation type="submission" date="2023-01" db="EMBL/GenBank/DDBJ databases">
        <title>Novel species of the genus Asticcacaulis isolated from rivers.</title>
        <authorList>
            <person name="Lu H."/>
        </authorList>
    </citation>
    <scope>NUCLEOTIDE SEQUENCE [LARGE SCALE GENOMIC DNA]</scope>
    <source>
        <strain evidence="2 3">DXS10W</strain>
    </source>
</reference>
<comment type="caution">
    <text evidence="2">The sequence shown here is derived from an EMBL/GenBank/DDBJ whole genome shotgun (WGS) entry which is preliminary data.</text>
</comment>
<protein>
    <submittedName>
        <fullName evidence="2">Uncharacterized protein</fullName>
    </submittedName>
</protein>
<gene>
    <name evidence="2" type="ORF">PQU94_10705</name>
</gene>
<evidence type="ECO:0000313" key="2">
    <source>
        <dbReference type="EMBL" id="MDC7694752.1"/>
    </source>
</evidence>
<dbReference type="Proteomes" id="UP001216595">
    <property type="component" value="Unassembled WGS sequence"/>
</dbReference>
<feature type="region of interest" description="Disordered" evidence="1">
    <location>
        <begin position="115"/>
        <end position="147"/>
    </location>
</feature>
<accession>A0ABT5IFL2</accession>
<dbReference type="RefSeq" id="WP_272741455.1">
    <property type="nucleotide sequence ID" value="NZ_JAQQKW010000005.1"/>
</dbReference>
<sequence length="147" mass="16140">MDTAAVIPEALTPETRRGHLRAIADRMLLALSREDDPKTGEEIEKGIRRALLIERLYARCDATEAKAIKNAVARIEQQVTAKKATPTTAPPPAPAKETQFDIATRALALKAKTLHRAAKGDPESLRQVMARHFEPPVTPAKTRKDTS</sequence>
<name>A0ABT5IFL2_9CAUL</name>